<protein>
    <recommendedName>
        <fullName evidence="3">Hydrolase</fullName>
    </recommendedName>
</protein>
<reference evidence="1 2" key="2">
    <citation type="journal article" date="2023" name="ChemBioChem">
        <title>Acyltransferase Domain Exchange between Two Independent Type I Polyketide Synthases in the Same Producer Strain of Macrolide Antibiotics.</title>
        <authorList>
            <person name="Kudo F."/>
            <person name="Kishikawa K."/>
            <person name="Tsuboi K."/>
            <person name="Kido T."/>
            <person name="Usui T."/>
            <person name="Hashimoto J."/>
            <person name="Shin-Ya K."/>
            <person name="Miyanaga A."/>
            <person name="Eguchi T."/>
        </authorList>
    </citation>
    <scope>NUCLEOTIDE SEQUENCE [LARGE SCALE GENOMIC DNA]</scope>
    <source>
        <strain evidence="1 2">A-8890</strain>
    </source>
</reference>
<evidence type="ECO:0008006" key="3">
    <source>
        <dbReference type="Google" id="ProtNLM"/>
    </source>
</evidence>
<dbReference type="InterPro" id="IPR023214">
    <property type="entry name" value="HAD_sf"/>
</dbReference>
<gene>
    <name evidence="1" type="ORF">SGFS_059510</name>
</gene>
<name>A0ABM7FDW8_9ACTN</name>
<proteinExistence type="predicted"/>
<evidence type="ECO:0000313" key="2">
    <source>
        <dbReference type="Proteomes" id="UP001321542"/>
    </source>
</evidence>
<dbReference type="EMBL" id="AP018448">
    <property type="protein sequence ID" value="BBC34657.1"/>
    <property type="molecule type" value="Genomic_DNA"/>
</dbReference>
<dbReference type="InterPro" id="IPR036412">
    <property type="entry name" value="HAD-like_sf"/>
</dbReference>
<dbReference type="Gene3D" id="3.40.50.1000">
    <property type="entry name" value="HAD superfamily/HAD-like"/>
    <property type="match status" value="1"/>
</dbReference>
<evidence type="ECO:0000313" key="1">
    <source>
        <dbReference type="EMBL" id="BBC34657.1"/>
    </source>
</evidence>
<dbReference type="SUPFAM" id="SSF56784">
    <property type="entry name" value="HAD-like"/>
    <property type="match status" value="1"/>
</dbReference>
<sequence length="54" mass="5801">MPVAYGDSLSDAELFGAVPVSVAVNADQYLAKLATHSCTGQDLWNTYELVRGVR</sequence>
<accession>A0ABM7FDW8</accession>
<keyword evidence="2" id="KW-1185">Reference proteome</keyword>
<reference evidence="1 2" key="1">
    <citation type="journal article" date="2010" name="ChemBioChem">
        <title>Cloning and characterization of the biosynthetic gene cluster of 16-membered macrolide antibiotic FD-891: involvement of a dual functional cytochrome P450 monooxygenase catalyzing epoxidation and hydroxylation.</title>
        <authorList>
            <person name="Kudo F."/>
            <person name="Motegi A."/>
            <person name="Mizoue K."/>
            <person name="Eguchi T."/>
        </authorList>
    </citation>
    <scope>NUCLEOTIDE SEQUENCE [LARGE SCALE GENOMIC DNA]</scope>
    <source>
        <strain evidence="1 2">A-8890</strain>
    </source>
</reference>
<organism evidence="1 2">
    <name type="scientific">Streptomyces graminofaciens</name>
    <dbReference type="NCBI Taxonomy" id="68212"/>
    <lineage>
        <taxon>Bacteria</taxon>
        <taxon>Bacillati</taxon>
        <taxon>Actinomycetota</taxon>
        <taxon>Actinomycetes</taxon>
        <taxon>Kitasatosporales</taxon>
        <taxon>Streptomycetaceae</taxon>
        <taxon>Streptomyces</taxon>
    </lineage>
</organism>
<dbReference type="Proteomes" id="UP001321542">
    <property type="component" value="Chromosome"/>
</dbReference>